<evidence type="ECO:0000313" key="2">
    <source>
        <dbReference type="EMBL" id="OTP75631.1"/>
    </source>
</evidence>
<feature type="region of interest" description="Disordered" evidence="1">
    <location>
        <begin position="1"/>
        <end position="45"/>
    </location>
</feature>
<comment type="caution">
    <text evidence="2">The sequence shown here is derived from an EMBL/GenBank/DDBJ whole genome shotgun (WGS) entry which is preliminary data.</text>
</comment>
<organism evidence="2 3">
    <name type="scientific">Caballeronia sordidicola</name>
    <name type="common">Burkholderia sordidicola</name>
    <dbReference type="NCBI Taxonomy" id="196367"/>
    <lineage>
        <taxon>Bacteria</taxon>
        <taxon>Pseudomonadati</taxon>
        <taxon>Pseudomonadota</taxon>
        <taxon>Betaproteobacteria</taxon>
        <taxon>Burkholderiales</taxon>
        <taxon>Burkholderiaceae</taxon>
        <taxon>Caballeronia</taxon>
    </lineage>
</organism>
<evidence type="ECO:0000256" key="1">
    <source>
        <dbReference type="SAM" id="MobiDB-lite"/>
    </source>
</evidence>
<name>A0A242MW19_CABSO</name>
<dbReference type="Proteomes" id="UP000195221">
    <property type="component" value="Unassembled WGS sequence"/>
</dbReference>
<gene>
    <name evidence="2" type="ORF">PAMC26577_13160</name>
</gene>
<feature type="compositionally biased region" description="Basic and acidic residues" evidence="1">
    <location>
        <begin position="31"/>
        <end position="45"/>
    </location>
</feature>
<evidence type="ECO:0000313" key="3">
    <source>
        <dbReference type="Proteomes" id="UP000195221"/>
    </source>
</evidence>
<proteinExistence type="predicted"/>
<reference evidence="2 3" key="1">
    <citation type="submission" date="2017-03" db="EMBL/GenBank/DDBJ databases">
        <title>Genome analysis of strain PAMC 26577.</title>
        <authorList>
            <person name="Oh H.-M."/>
            <person name="Yang J.-A."/>
        </authorList>
    </citation>
    <scope>NUCLEOTIDE SEQUENCE [LARGE SCALE GENOMIC DNA]</scope>
    <source>
        <strain evidence="2 3">PAMC 26577</strain>
    </source>
</reference>
<dbReference type="EMBL" id="NBTZ01000049">
    <property type="protein sequence ID" value="OTP75631.1"/>
    <property type="molecule type" value="Genomic_DNA"/>
</dbReference>
<dbReference type="AlphaFoldDB" id="A0A242MW19"/>
<protein>
    <submittedName>
        <fullName evidence="2">Uncharacterized protein</fullName>
    </submittedName>
</protein>
<sequence>MPNDWLTAELTPAQSRSLSAEQKQQRRKARDRLFHPTPYDKLDAK</sequence>
<accession>A0A242MW19</accession>
<feature type="compositionally biased region" description="Polar residues" evidence="1">
    <location>
        <begin position="12"/>
        <end position="22"/>
    </location>
</feature>